<dbReference type="AlphaFoldDB" id="K9XWB5"/>
<dbReference type="Proteomes" id="UP000010473">
    <property type="component" value="Chromosome"/>
</dbReference>
<organism evidence="2 3">
    <name type="scientific">Stanieria cyanosphaera (strain ATCC 29371 / PCC 7437)</name>
    <dbReference type="NCBI Taxonomy" id="111780"/>
    <lineage>
        <taxon>Bacteria</taxon>
        <taxon>Bacillati</taxon>
        <taxon>Cyanobacteriota</taxon>
        <taxon>Cyanophyceae</taxon>
        <taxon>Pleurocapsales</taxon>
        <taxon>Dermocarpellaceae</taxon>
        <taxon>Stanieria</taxon>
    </lineage>
</organism>
<sequence length="51" mass="5758">MNNFWTRIIIFGLLLTLIFAPFAGFAPLLLIMFIAGVAWFFSSLFTKPSSD</sequence>
<name>K9XWB5_STAC7</name>
<reference evidence="3" key="1">
    <citation type="journal article" date="2013" name="Proc. Natl. Acad. Sci. U.S.A.">
        <title>Improving the coverage of the cyanobacterial phylum using diversity-driven genome sequencing.</title>
        <authorList>
            <person name="Shih P.M."/>
            <person name="Wu D."/>
            <person name="Latifi A."/>
            <person name="Axen S.D."/>
            <person name="Fewer D.P."/>
            <person name="Talla E."/>
            <person name="Calteau A."/>
            <person name="Cai F."/>
            <person name="Tandeau de Marsac N."/>
            <person name="Rippka R."/>
            <person name="Herdman M."/>
            <person name="Sivonen K."/>
            <person name="Coursin T."/>
            <person name="Laurent T."/>
            <person name="Goodwin L."/>
            <person name="Nolan M."/>
            <person name="Davenport K.W."/>
            <person name="Han C.S."/>
            <person name="Rubin E.M."/>
            <person name="Eisen J.A."/>
            <person name="Woyke T."/>
            <person name="Gugger M."/>
            <person name="Kerfeld C.A."/>
        </authorList>
    </citation>
    <scope>NUCLEOTIDE SEQUENCE [LARGE SCALE GENOMIC DNA]</scope>
    <source>
        <strain evidence="3">ATCC 29371 / PCC 7437</strain>
    </source>
</reference>
<evidence type="ECO:0000256" key="1">
    <source>
        <dbReference type="SAM" id="Phobius"/>
    </source>
</evidence>
<keyword evidence="1" id="KW-0472">Membrane</keyword>
<gene>
    <name evidence="2" type="ordered locus">Sta7437_3374</name>
</gene>
<evidence type="ECO:0000313" key="3">
    <source>
        <dbReference type="Proteomes" id="UP000010473"/>
    </source>
</evidence>
<accession>K9XWB5</accession>
<dbReference type="eggNOG" id="ENOG502ZIPY">
    <property type="taxonomic scope" value="Bacteria"/>
</dbReference>
<dbReference type="KEGG" id="scs:Sta7437_3374"/>
<protein>
    <submittedName>
        <fullName evidence="2">Uncharacterized protein</fullName>
    </submittedName>
</protein>
<evidence type="ECO:0000313" key="2">
    <source>
        <dbReference type="EMBL" id="AFZ36880.1"/>
    </source>
</evidence>
<dbReference type="EMBL" id="CP003653">
    <property type="protein sequence ID" value="AFZ36880.1"/>
    <property type="molecule type" value="Genomic_DNA"/>
</dbReference>
<keyword evidence="1" id="KW-0812">Transmembrane</keyword>
<keyword evidence="1" id="KW-1133">Transmembrane helix</keyword>
<proteinExistence type="predicted"/>
<dbReference type="HOGENOM" id="CLU_3104056_0_0_3"/>
<dbReference type="RefSeq" id="WP_015194542.1">
    <property type="nucleotide sequence ID" value="NC_019748.1"/>
</dbReference>
<feature type="transmembrane region" description="Helical" evidence="1">
    <location>
        <begin position="12"/>
        <end position="41"/>
    </location>
</feature>
<keyword evidence="3" id="KW-1185">Reference proteome</keyword>